<evidence type="ECO:0000313" key="3">
    <source>
        <dbReference type="Proteomes" id="UP000183685"/>
    </source>
</evidence>
<dbReference type="RefSeq" id="WP_068309033.1">
    <property type="nucleotide sequence ID" value="NZ_FNAK01000001.1"/>
</dbReference>
<feature type="signal peptide" evidence="1">
    <location>
        <begin position="1"/>
        <end position="24"/>
    </location>
</feature>
<keyword evidence="3" id="KW-1185">Reference proteome</keyword>
<dbReference type="Proteomes" id="UP000183685">
    <property type="component" value="Unassembled WGS sequence"/>
</dbReference>
<evidence type="ECO:0000313" key="2">
    <source>
        <dbReference type="EMBL" id="SDD23805.1"/>
    </source>
</evidence>
<dbReference type="EMBL" id="FNAK01000001">
    <property type="protein sequence ID" value="SDD23805.1"/>
    <property type="molecule type" value="Genomic_DNA"/>
</dbReference>
<name>A0A1G6T620_9PROT</name>
<dbReference type="STRING" id="637679.GCA_001550055_00782"/>
<protein>
    <recommendedName>
        <fullName evidence="4">Lipoprotein</fullName>
    </recommendedName>
</protein>
<accession>A0A1G6T620</accession>
<reference evidence="2 3" key="1">
    <citation type="submission" date="2016-10" db="EMBL/GenBank/DDBJ databases">
        <authorList>
            <person name="de Groot N.N."/>
        </authorList>
    </citation>
    <scope>NUCLEOTIDE SEQUENCE [LARGE SCALE GENOMIC DNA]</scope>
    <source>
        <strain evidence="2 3">CGMCC 1.9109</strain>
    </source>
</reference>
<sequence length="200" mass="21633">MSRIYKTAPTLILLALLTAACSHMDLGTLWKYRNVDFLEVNPDTTRMAIELPVGVTVDKVSVSLSGSTDDMLSFEGNIPMEILRSGPELAALPPAMSLDRTIVLRVPRDRVAQARELQLKAYALSKAPGNNSLGIGFDIKSDSSTDAEVPACSGAISFPTMSVWVKLAKAEPYSRLVSEKAFRKILADSMAQAQCPAETD</sequence>
<evidence type="ECO:0000256" key="1">
    <source>
        <dbReference type="SAM" id="SignalP"/>
    </source>
</evidence>
<organism evidence="2 3">
    <name type="scientific">Kordiimonas lacus</name>
    <dbReference type="NCBI Taxonomy" id="637679"/>
    <lineage>
        <taxon>Bacteria</taxon>
        <taxon>Pseudomonadati</taxon>
        <taxon>Pseudomonadota</taxon>
        <taxon>Alphaproteobacteria</taxon>
        <taxon>Kordiimonadales</taxon>
        <taxon>Kordiimonadaceae</taxon>
        <taxon>Kordiimonas</taxon>
    </lineage>
</organism>
<evidence type="ECO:0008006" key="4">
    <source>
        <dbReference type="Google" id="ProtNLM"/>
    </source>
</evidence>
<feature type="chain" id="PRO_5010296065" description="Lipoprotein" evidence="1">
    <location>
        <begin position="25"/>
        <end position="200"/>
    </location>
</feature>
<dbReference type="PROSITE" id="PS51257">
    <property type="entry name" value="PROKAR_LIPOPROTEIN"/>
    <property type="match status" value="1"/>
</dbReference>
<keyword evidence="1" id="KW-0732">Signal</keyword>
<gene>
    <name evidence="2" type="ORF">SAMN04488071_0106</name>
</gene>
<dbReference type="AlphaFoldDB" id="A0A1G6T620"/>
<proteinExistence type="predicted"/>